<dbReference type="CDD" id="cd01392">
    <property type="entry name" value="HTH_LacI"/>
    <property type="match status" value="1"/>
</dbReference>
<dbReference type="PROSITE" id="PS50932">
    <property type="entry name" value="HTH_LACI_2"/>
    <property type="match status" value="1"/>
</dbReference>
<dbReference type="Pfam" id="PF13377">
    <property type="entry name" value="Peripla_BP_3"/>
    <property type="match status" value="1"/>
</dbReference>
<organism evidence="5 6">
    <name type="scientific">Suipraeoptans intestinalis</name>
    <dbReference type="NCBI Taxonomy" id="2606628"/>
    <lineage>
        <taxon>Bacteria</taxon>
        <taxon>Bacillati</taxon>
        <taxon>Bacillota</taxon>
        <taxon>Clostridia</taxon>
        <taxon>Lachnospirales</taxon>
        <taxon>Lachnospiraceae</taxon>
        <taxon>Suipraeoptans</taxon>
    </lineage>
</organism>
<dbReference type="Pfam" id="PF00356">
    <property type="entry name" value="LacI"/>
    <property type="match status" value="1"/>
</dbReference>
<dbReference type="PANTHER" id="PTHR30146">
    <property type="entry name" value="LACI-RELATED TRANSCRIPTIONAL REPRESSOR"/>
    <property type="match status" value="1"/>
</dbReference>
<dbReference type="PROSITE" id="PS00356">
    <property type="entry name" value="HTH_LACI_1"/>
    <property type="match status" value="1"/>
</dbReference>
<comment type="caution">
    <text evidence="5">The sequence shown here is derived from an EMBL/GenBank/DDBJ whole genome shotgun (WGS) entry which is preliminary data.</text>
</comment>
<dbReference type="CDD" id="cd01542">
    <property type="entry name" value="PBP1_TreR-like"/>
    <property type="match status" value="1"/>
</dbReference>
<evidence type="ECO:0000313" key="5">
    <source>
        <dbReference type="EMBL" id="MSR94507.1"/>
    </source>
</evidence>
<dbReference type="RefSeq" id="WP_154478222.1">
    <property type="nucleotide sequence ID" value="NZ_JAQYBV010000022.1"/>
</dbReference>
<evidence type="ECO:0000256" key="3">
    <source>
        <dbReference type="ARBA" id="ARBA00023163"/>
    </source>
</evidence>
<accession>A0A6N7V2W9</accession>
<dbReference type="EMBL" id="VULY01000018">
    <property type="protein sequence ID" value="MSR94507.1"/>
    <property type="molecule type" value="Genomic_DNA"/>
</dbReference>
<dbReference type="GO" id="GO:0000976">
    <property type="term" value="F:transcription cis-regulatory region binding"/>
    <property type="evidence" value="ECO:0007669"/>
    <property type="project" value="TreeGrafter"/>
</dbReference>
<proteinExistence type="predicted"/>
<keyword evidence="3" id="KW-0804">Transcription</keyword>
<dbReference type="Gene3D" id="1.10.260.40">
    <property type="entry name" value="lambda repressor-like DNA-binding domains"/>
    <property type="match status" value="1"/>
</dbReference>
<evidence type="ECO:0000259" key="4">
    <source>
        <dbReference type="PROSITE" id="PS50932"/>
    </source>
</evidence>
<feature type="domain" description="HTH lacI-type" evidence="4">
    <location>
        <begin position="1"/>
        <end position="54"/>
    </location>
</feature>
<dbReference type="Gene3D" id="3.40.50.2300">
    <property type="match status" value="2"/>
</dbReference>
<keyword evidence="2" id="KW-0238">DNA-binding</keyword>
<reference evidence="5 6" key="1">
    <citation type="submission" date="2019-08" db="EMBL/GenBank/DDBJ databases">
        <title>In-depth cultivation of the pig gut microbiome towards novel bacterial diversity and tailored functional studies.</title>
        <authorList>
            <person name="Wylensek D."/>
            <person name="Hitch T.C.A."/>
            <person name="Clavel T."/>
        </authorList>
    </citation>
    <scope>NUCLEOTIDE SEQUENCE [LARGE SCALE GENOMIC DNA]</scope>
    <source>
        <strain evidence="5 6">68-1-5</strain>
    </source>
</reference>
<evidence type="ECO:0000256" key="2">
    <source>
        <dbReference type="ARBA" id="ARBA00023125"/>
    </source>
</evidence>
<dbReference type="AlphaFoldDB" id="A0A6N7V2W9"/>
<keyword evidence="1" id="KW-0805">Transcription regulation</keyword>
<dbReference type="InterPro" id="IPR028082">
    <property type="entry name" value="Peripla_BP_I"/>
</dbReference>
<dbReference type="InterPro" id="IPR010982">
    <property type="entry name" value="Lambda_DNA-bd_dom_sf"/>
</dbReference>
<dbReference type="SMART" id="SM00354">
    <property type="entry name" value="HTH_LACI"/>
    <property type="match status" value="1"/>
</dbReference>
<sequence>MNINEIAKLAGVSRATVSRYLNQGYISEEKRERVQKVIRETGYTPSSHAQVLRTKKTKLVGVIIPKINSDSIARMVSGISRTLSEKGYRLLLAVTENDEKKELNYLQVFQENQVDGIILLGTIFTGAHKKLMKASKVPVVVLAQKLSSHSCVYQDEEGAAHDLTALGIRQGGRQWGYIGVDIQDEAVGTRRKKGFLEALKEAGLVCGDRLQKTGPFRMETGYEGARDILKAGQVDALFCATDTIAVGAMKYLKEAGKRIPQDVRVVGFGYSEISRLLTPRLTTVEFHYEESGSRAAELLIEAIEEEMPKIVQKKMGYRIIQAETT</sequence>
<dbReference type="InterPro" id="IPR046335">
    <property type="entry name" value="LacI/GalR-like_sensor"/>
</dbReference>
<evidence type="ECO:0000256" key="1">
    <source>
        <dbReference type="ARBA" id="ARBA00023015"/>
    </source>
</evidence>
<dbReference type="InterPro" id="IPR000843">
    <property type="entry name" value="HTH_LacI"/>
</dbReference>
<evidence type="ECO:0000313" key="6">
    <source>
        <dbReference type="Proteomes" id="UP000434409"/>
    </source>
</evidence>
<name>A0A6N7V2W9_9FIRM</name>
<dbReference type="PANTHER" id="PTHR30146:SF154">
    <property type="entry name" value="TRANSCRIPTION REGULATOR, MEMBER OF GALR FAMILY"/>
    <property type="match status" value="1"/>
</dbReference>
<protein>
    <submittedName>
        <fullName evidence="5">LacI family transcriptional regulator</fullName>
    </submittedName>
</protein>
<dbReference type="SUPFAM" id="SSF53822">
    <property type="entry name" value="Periplasmic binding protein-like I"/>
    <property type="match status" value="1"/>
</dbReference>
<gene>
    <name evidence="5" type="ORF">FYJ34_09620</name>
</gene>
<dbReference type="Proteomes" id="UP000434409">
    <property type="component" value="Unassembled WGS sequence"/>
</dbReference>
<dbReference type="SUPFAM" id="SSF47413">
    <property type="entry name" value="lambda repressor-like DNA-binding domains"/>
    <property type="match status" value="1"/>
</dbReference>
<dbReference type="GO" id="GO:0003700">
    <property type="term" value="F:DNA-binding transcription factor activity"/>
    <property type="evidence" value="ECO:0007669"/>
    <property type="project" value="TreeGrafter"/>
</dbReference>
<keyword evidence="6" id="KW-1185">Reference proteome</keyword>